<dbReference type="Proteomes" id="UP000001745">
    <property type="component" value="Unassembled WGS sequence"/>
</dbReference>
<gene>
    <name evidence="1" type="ORF">TSTA_051470</name>
</gene>
<reference evidence="2" key="1">
    <citation type="journal article" date="2015" name="Genome Announc.">
        <title>Genome sequence of the AIDS-associated pathogen Penicillium marneffei (ATCC18224) and its near taxonomic relative Talaromyces stipitatus (ATCC10500).</title>
        <authorList>
            <person name="Nierman W.C."/>
            <person name="Fedorova-Abrams N.D."/>
            <person name="Andrianopoulos A."/>
        </authorList>
    </citation>
    <scope>NUCLEOTIDE SEQUENCE [LARGE SCALE GENOMIC DNA]</scope>
    <source>
        <strain evidence="2">ATCC 10500 / CBS 375.48 / QM 6759 / NRRL 1006</strain>
    </source>
</reference>
<dbReference type="RefSeq" id="XP_002485664.1">
    <property type="nucleotide sequence ID" value="XM_002485619.1"/>
</dbReference>
<organism evidence="1 2">
    <name type="scientific">Talaromyces stipitatus (strain ATCC 10500 / CBS 375.48 / QM 6759 / NRRL 1006)</name>
    <name type="common">Penicillium stipitatum</name>
    <dbReference type="NCBI Taxonomy" id="441959"/>
    <lineage>
        <taxon>Eukaryota</taxon>
        <taxon>Fungi</taxon>
        <taxon>Dikarya</taxon>
        <taxon>Ascomycota</taxon>
        <taxon>Pezizomycotina</taxon>
        <taxon>Eurotiomycetes</taxon>
        <taxon>Eurotiomycetidae</taxon>
        <taxon>Eurotiales</taxon>
        <taxon>Trichocomaceae</taxon>
        <taxon>Talaromyces</taxon>
        <taxon>Talaromyces sect. Talaromyces</taxon>
    </lineage>
</organism>
<evidence type="ECO:0000313" key="2">
    <source>
        <dbReference type="Proteomes" id="UP000001745"/>
    </source>
</evidence>
<proteinExistence type="predicted"/>
<dbReference type="VEuPathDB" id="FungiDB:TSTA_051470"/>
<dbReference type="EMBL" id="EQ962657">
    <property type="protein sequence ID" value="EED15711.1"/>
    <property type="molecule type" value="Genomic_DNA"/>
</dbReference>
<evidence type="ECO:0000313" key="1">
    <source>
        <dbReference type="EMBL" id="EED15711.1"/>
    </source>
</evidence>
<accession>B8MJ49</accession>
<keyword evidence="2" id="KW-1185">Reference proteome</keyword>
<dbReference type="AlphaFoldDB" id="B8MJ49"/>
<dbReference type="GeneID" id="8103369"/>
<dbReference type="HOGENOM" id="CLU_3207914_0_0_1"/>
<dbReference type="InParanoid" id="B8MJ49"/>
<sequence>MLLTKCYAILNAIMHASFANNTLDHKLKLTDEKAGALKLNPSLTF</sequence>
<name>B8MJ49_TALSN</name>
<protein>
    <submittedName>
        <fullName evidence="1">Uncharacterized protein</fullName>
    </submittedName>
</protein>